<comment type="caution">
    <text evidence="6">The sequence shown here is derived from an EMBL/GenBank/DDBJ whole genome shotgun (WGS) entry which is preliminary data.</text>
</comment>
<dbReference type="Pfam" id="PF00126">
    <property type="entry name" value="HTH_1"/>
    <property type="match status" value="1"/>
</dbReference>
<proteinExistence type="inferred from homology"/>
<comment type="similarity">
    <text evidence="1">Belongs to the LysR transcriptional regulatory family.</text>
</comment>
<dbReference type="CDD" id="cd05466">
    <property type="entry name" value="PBP2_LTTR_substrate"/>
    <property type="match status" value="1"/>
</dbReference>
<evidence type="ECO:0000256" key="4">
    <source>
        <dbReference type="ARBA" id="ARBA00023163"/>
    </source>
</evidence>
<dbReference type="PANTHER" id="PTHR30346">
    <property type="entry name" value="TRANSCRIPTIONAL DUAL REGULATOR HCAR-RELATED"/>
    <property type="match status" value="1"/>
</dbReference>
<accession>A0A645BMN2</accession>
<dbReference type="SUPFAM" id="SSF53850">
    <property type="entry name" value="Periplasmic binding protein-like II"/>
    <property type="match status" value="1"/>
</dbReference>
<dbReference type="GO" id="GO:0032993">
    <property type="term" value="C:protein-DNA complex"/>
    <property type="evidence" value="ECO:0007669"/>
    <property type="project" value="TreeGrafter"/>
</dbReference>
<evidence type="ECO:0000256" key="1">
    <source>
        <dbReference type="ARBA" id="ARBA00009437"/>
    </source>
</evidence>
<gene>
    <name evidence="6" type="primary">hdfR_28</name>
    <name evidence="6" type="ORF">SDC9_113339</name>
</gene>
<evidence type="ECO:0000256" key="3">
    <source>
        <dbReference type="ARBA" id="ARBA00023125"/>
    </source>
</evidence>
<organism evidence="6">
    <name type="scientific">bioreactor metagenome</name>
    <dbReference type="NCBI Taxonomy" id="1076179"/>
    <lineage>
        <taxon>unclassified sequences</taxon>
        <taxon>metagenomes</taxon>
        <taxon>ecological metagenomes</taxon>
    </lineage>
</organism>
<evidence type="ECO:0000313" key="6">
    <source>
        <dbReference type="EMBL" id="MPM66432.1"/>
    </source>
</evidence>
<name>A0A645BMN2_9ZZZZ</name>
<reference evidence="6" key="1">
    <citation type="submission" date="2019-08" db="EMBL/GenBank/DDBJ databases">
        <authorList>
            <person name="Kucharzyk K."/>
            <person name="Murdoch R.W."/>
            <person name="Higgins S."/>
            <person name="Loffler F."/>
        </authorList>
    </citation>
    <scope>NUCLEOTIDE SEQUENCE</scope>
</reference>
<dbReference type="Gene3D" id="1.10.10.10">
    <property type="entry name" value="Winged helix-like DNA-binding domain superfamily/Winged helix DNA-binding domain"/>
    <property type="match status" value="1"/>
</dbReference>
<sequence>MLLRQMKYFTAVVECGSFTEAAEECFISQSAVSQQIQALENDLGVKLLHRESRGFSLTPAGEYFYRRARELLAEAETMRRETVRIGLGERRLRVGYLKCYGGQELLQAAADFSRDHPEVSLQTISGTHEELYDALREGTADLALSDQRRAFSDEYVNFHLLRCGCFAELSPAEPLAAKEYAALEELREIACILVSSKEQRRGEEEFYRGALGFAGKFIFAETLEEGRFMAAGRKGFMPVAAVGTLPPPASSIVRLPIRNADGPLRRNYCAFWKKDTENPYAELFAEILYKLLNK</sequence>
<dbReference type="SUPFAM" id="SSF46785">
    <property type="entry name" value="Winged helix' DNA-binding domain"/>
    <property type="match status" value="1"/>
</dbReference>
<dbReference type="AlphaFoldDB" id="A0A645BMN2"/>
<dbReference type="InterPro" id="IPR000847">
    <property type="entry name" value="LysR_HTH_N"/>
</dbReference>
<dbReference type="GO" id="GO:0003677">
    <property type="term" value="F:DNA binding"/>
    <property type="evidence" value="ECO:0007669"/>
    <property type="project" value="UniProtKB-KW"/>
</dbReference>
<keyword evidence="4" id="KW-0804">Transcription</keyword>
<dbReference type="EMBL" id="VSSQ01021080">
    <property type="protein sequence ID" value="MPM66432.1"/>
    <property type="molecule type" value="Genomic_DNA"/>
</dbReference>
<dbReference type="PANTHER" id="PTHR30346:SF28">
    <property type="entry name" value="HTH-TYPE TRANSCRIPTIONAL REGULATOR CYNR"/>
    <property type="match status" value="1"/>
</dbReference>
<dbReference type="PRINTS" id="PR00039">
    <property type="entry name" value="HTHLYSR"/>
</dbReference>
<dbReference type="InterPro" id="IPR036388">
    <property type="entry name" value="WH-like_DNA-bd_sf"/>
</dbReference>
<evidence type="ECO:0000259" key="5">
    <source>
        <dbReference type="PROSITE" id="PS50931"/>
    </source>
</evidence>
<dbReference type="GO" id="GO:0003700">
    <property type="term" value="F:DNA-binding transcription factor activity"/>
    <property type="evidence" value="ECO:0007669"/>
    <property type="project" value="InterPro"/>
</dbReference>
<evidence type="ECO:0000256" key="2">
    <source>
        <dbReference type="ARBA" id="ARBA00023015"/>
    </source>
</evidence>
<dbReference type="Pfam" id="PF03466">
    <property type="entry name" value="LysR_substrate"/>
    <property type="match status" value="1"/>
</dbReference>
<dbReference type="Gene3D" id="3.40.190.10">
    <property type="entry name" value="Periplasmic binding protein-like II"/>
    <property type="match status" value="2"/>
</dbReference>
<feature type="domain" description="HTH lysR-type" evidence="5">
    <location>
        <begin position="1"/>
        <end position="58"/>
    </location>
</feature>
<protein>
    <submittedName>
        <fullName evidence="6">HTH-type transcriptional regulator HdfR</fullName>
    </submittedName>
</protein>
<keyword evidence="2" id="KW-0805">Transcription regulation</keyword>
<dbReference type="PROSITE" id="PS50931">
    <property type="entry name" value="HTH_LYSR"/>
    <property type="match status" value="1"/>
</dbReference>
<dbReference type="InterPro" id="IPR005119">
    <property type="entry name" value="LysR_subst-bd"/>
</dbReference>
<dbReference type="InterPro" id="IPR036390">
    <property type="entry name" value="WH_DNA-bd_sf"/>
</dbReference>
<dbReference type="FunFam" id="1.10.10.10:FF:000001">
    <property type="entry name" value="LysR family transcriptional regulator"/>
    <property type="match status" value="1"/>
</dbReference>
<keyword evidence="3" id="KW-0238">DNA-binding</keyword>